<dbReference type="PANTHER" id="PTHR21666:SF270">
    <property type="entry name" value="MUREIN HYDROLASE ACTIVATOR ENVC"/>
    <property type="match status" value="1"/>
</dbReference>
<protein>
    <submittedName>
        <fullName evidence="2">Peptidase M23</fullName>
    </submittedName>
</protein>
<dbReference type="GO" id="GO:0004222">
    <property type="term" value="F:metalloendopeptidase activity"/>
    <property type="evidence" value="ECO:0007669"/>
    <property type="project" value="TreeGrafter"/>
</dbReference>
<dbReference type="RefSeq" id="WP_288183968.1">
    <property type="nucleotide sequence ID" value="NZ_LT608335.1"/>
</dbReference>
<reference evidence="2" key="1">
    <citation type="submission" date="2016-08" db="EMBL/GenBank/DDBJ databases">
        <authorList>
            <person name="Seilhamer J.J."/>
        </authorList>
    </citation>
    <scope>NUCLEOTIDE SEQUENCE</scope>
    <source>
        <strain evidence="2">86</strain>
    </source>
</reference>
<gene>
    <name evidence="2" type="ORF">KL86SPO_30883</name>
</gene>
<dbReference type="EMBL" id="FMJE01000003">
    <property type="protein sequence ID" value="SCM80705.1"/>
    <property type="molecule type" value="Genomic_DNA"/>
</dbReference>
<dbReference type="InterPro" id="IPR050570">
    <property type="entry name" value="Cell_wall_metabolism_enzyme"/>
</dbReference>
<feature type="domain" description="M23ase beta-sheet core" evidence="1">
    <location>
        <begin position="146"/>
        <end position="239"/>
    </location>
</feature>
<name>A0A212LSW4_9FIRM</name>
<evidence type="ECO:0000259" key="1">
    <source>
        <dbReference type="Pfam" id="PF01551"/>
    </source>
</evidence>
<organism evidence="2">
    <name type="scientific">uncultured Sporomusa sp</name>
    <dbReference type="NCBI Taxonomy" id="307249"/>
    <lineage>
        <taxon>Bacteria</taxon>
        <taxon>Bacillati</taxon>
        <taxon>Bacillota</taxon>
        <taxon>Negativicutes</taxon>
        <taxon>Selenomonadales</taxon>
        <taxon>Sporomusaceae</taxon>
        <taxon>Sporomusa</taxon>
        <taxon>environmental samples</taxon>
    </lineage>
</organism>
<dbReference type="InterPro" id="IPR016047">
    <property type="entry name" value="M23ase_b-sheet_dom"/>
</dbReference>
<dbReference type="InterPro" id="IPR011055">
    <property type="entry name" value="Dup_hybrid_motif"/>
</dbReference>
<dbReference type="PANTHER" id="PTHR21666">
    <property type="entry name" value="PEPTIDASE-RELATED"/>
    <property type="match status" value="1"/>
</dbReference>
<dbReference type="AlphaFoldDB" id="A0A212LSW4"/>
<dbReference type="Pfam" id="PF01551">
    <property type="entry name" value="Peptidase_M23"/>
    <property type="match status" value="1"/>
</dbReference>
<sequence length="244" mass="27219">MTKLWNRLKNRWNFSARNTEKTWQSYYEEEPDYTWLKKIIAALAIFALVYGAQASNTRVGQEVTGIVRQVLATQTDFVYYTARTIEYINRHWPNGADISGIPVLKQMQTTISRPADPLRYMTKPVEGQIVAQYGWQGNTAVKQDIFHEGIDIAAPAGASVRAAATGKVKVVTDSVQFGTILIIDHGQNIETIYGHLTDVLVKESDEISQGQVVARVGKTGAAVSVLYFELRENGKAIDPLSRIK</sequence>
<dbReference type="Gene3D" id="2.70.70.10">
    <property type="entry name" value="Glucose Permease (Domain IIA)"/>
    <property type="match status" value="1"/>
</dbReference>
<dbReference type="CDD" id="cd12797">
    <property type="entry name" value="M23_peptidase"/>
    <property type="match status" value="1"/>
</dbReference>
<proteinExistence type="predicted"/>
<dbReference type="SUPFAM" id="SSF51261">
    <property type="entry name" value="Duplicated hybrid motif"/>
    <property type="match status" value="1"/>
</dbReference>
<accession>A0A212LSW4</accession>
<evidence type="ECO:0000313" key="2">
    <source>
        <dbReference type="EMBL" id="SCM80705.1"/>
    </source>
</evidence>